<sequence length="758" mass="86879">MWPILHSRPRGTPSSSGIPLTTGEEVPLQVIFTDTISSPSLGRVDDVLAIVPPTAINMESCDQIAVRSTDVSEHVVYSVPRREPPSASSFTVAPFARTASGCFNDADNDGSGSSSSMSSVHGPRRLLGWLKRTYFVFPWNYFWLFLAVMTIFLWLGFVVTFFLIIHGHFLPDRSDIEHVETVLKPHFSSHMVRRDLSTVNISAIPVPDGIVWDKVMFDIYGPTELIQIPYVLKLSMNDIVIPGIVSDDWDVKTVDSMLTDLQYYTVYDDEDAYQFRDNHGDMFCYNYYGHHFIHKASSPKPLFNYVQWEHCSTPPQGSSKTYYDKFAYFSGHDQRNAKSYYFKVAPYSNKQMLLTDTKLLYSNLFVSKLSVEGYEYWFKTVDLKSVWGSKNWHMQGRDTLFRACIIPVQMIFLNDTVQQTSCLGLATIRELTLPNIPVPSKLKNWQHYVNATFSDFTHWVQNGTLNTSSLHPGGWLLWPVDTNMCHQRFVTSSGGFRTSRADPRYFSPEHADIITTYSVGKLCQQWLKSSTLDAVKSHLTLLSNDTDLQDFLSGPKVPRKKRFLYEVYNEIWKLSQQEAAARLRQIDQENLMQTLSVVDNGMHTLSERVYTIDSIVSSAIDIIKSDMSSLYHGQSQTRSIMQLGWTLQTLKAGRVPWQHVRAREIFISFNLTRQQQLMAKKEATYVMLNIEKLEKLPFTVAEIPSPEWLIHGVINLPISTLQFTSCLKHIRWVDMNYWETVTYTRCGTFPFSTDVLMV</sequence>
<organism evidence="3 4">
    <name type="scientific">Pleurodeles waltl</name>
    <name type="common">Iberian ribbed newt</name>
    <dbReference type="NCBI Taxonomy" id="8319"/>
    <lineage>
        <taxon>Eukaryota</taxon>
        <taxon>Metazoa</taxon>
        <taxon>Chordata</taxon>
        <taxon>Craniata</taxon>
        <taxon>Vertebrata</taxon>
        <taxon>Euteleostomi</taxon>
        <taxon>Amphibia</taxon>
        <taxon>Batrachia</taxon>
        <taxon>Caudata</taxon>
        <taxon>Salamandroidea</taxon>
        <taxon>Salamandridae</taxon>
        <taxon>Pleurodelinae</taxon>
        <taxon>Pleurodeles</taxon>
    </lineage>
</organism>
<protein>
    <submittedName>
        <fullName evidence="3">Uncharacterized protein</fullName>
    </submittedName>
</protein>
<name>A0AAV7PNL7_PLEWA</name>
<dbReference type="AlphaFoldDB" id="A0AAV7PNL7"/>
<dbReference type="EMBL" id="JANPWB010000011">
    <property type="protein sequence ID" value="KAJ1129876.1"/>
    <property type="molecule type" value="Genomic_DNA"/>
</dbReference>
<keyword evidence="2" id="KW-1133">Transmembrane helix</keyword>
<dbReference type="Proteomes" id="UP001066276">
    <property type="component" value="Chromosome 7"/>
</dbReference>
<accession>A0AAV7PNL7</accession>
<reference evidence="3" key="1">
    <citation type="journal article" date="2022" name="bioRxiv">
        <title>Sequencing and chromosome-scale assembly of the giantPleurodeles waltlgenome.</title>
        <authorList>
            <person name="Brown T."/>
            <person name="Elewa A."/>
            <person name="Iarovenko S."/>
            <person name="Subramanian E."/>
            <person name="Araus A.J."/>
            <person name="Petzold A."/>
            <person name="Susuki M."/>
            <person name="Suzuki K.-i.T."/>
            <person name="Hayashi T."/>
            <person name="Toyoda A."/>
            <person name="Oliveira C."/>
            <person name="Osipova E."/>
            <person name="Leigh N.D."/>
            <person name="Simon A."/>
            <person name="Yun M.H."/>
        </authorList>
    </citation>
    <scope>NUCLEOTIDE SEQUENCE</scope>
    <source>
        <strain evidence="3">20211129_DDA</strain>
        <tissue evidence="3">Liver</tissue>
    </source>
</reference>
<proteinExistence type="predicted"/>
<feature type="transmembrane region" description="Helical" evidence="2">
    <location>
        <begin position="141"/>
        <end position="165"/>
    </location>
</feature>
<evidence type="ECO:0000256" key="1">
    <source>
        <dbReference type="SAM" id="MobiDB-lite"/>
    </source>
</evidence>
<comment type="caution">
    <text evidence="3">The sequence shown here is derived from an EMBL/GenBank/DDBJ whole genome shotgun (WGS) entry which is preliminary data.</text>
</comment>
<keyword evidence="2" id="KW-0472">Membrane</keyword>
<keyword evidence="4" id="KW-1185">Reference proteome</keyword>
<evidence type="ECO:0000256" key="2">
    <source>
        <dbReference type="SAM" id="Phobius"/>
    </source>
</evidence>
<gene>
    <name evidence="3" type="ORF">NDU88_008237</name>
</gene>
<keyword evidence="2" id="KW-0812">Transmembrane</keyword>
<evidence type="ECO:0000313" key="3">
    <source>
        <dbReference type="EMBL" id="KAJ1129876.1"/>
    </source>
</evidence>
<feature type="region of interest" description="Disordered" evidence="1">
    <location>
        <begin position="1"/>
        <end position="21"/>
    </location>
</feature>
<evidence type="ECO:0000313" key="4">
    <source>
        <dbReference type="Proteomes" id="UP001066276"/>
    </source>
</evidence>